<feature type="binding site" evidence="13">
    <location>
        <position position="264"/>
    </location>
    <ligand>
        <name>L-serine</name>
        <dbReference type="ChEBI" id="CHEBI:33384"/>
    </ligand>
</feature>
<accession>A0ABD5Q6U2</accession>
<feature type="region of interest" description="Disordered" evidence="15">
    <location>
        <begin position="51"/>
        <end position="73"/>
    </location>
</feature>
<dbReference type="InterPro" id="IPR033729">
    <property type="entry name" value="SerRS_core"/>
</dbReference>
<dbReference type="PIRSF" id="PIRSF001529">
    <property type="entry name" value="Ser-tRNA-synth_IIa"/>
    <property type="match status" value="1"/>
</dbReference>
<evidence type="ECO:0000256" key="4">
    <source>
        <dbReference type="ARBA" id="ARBA00022490"/>
    </source>
</evidence>
<dbReference type="EMBL" id="JBHSHT010000002">
    <property type="protein sequence ID" value="MFC4826231.1"/>
    <property type="molecule type" value="Genomic_DNA"/>
</dbReference>
<evidence type="ECO:0000256" key="6">
    <source>
        <dbReference type="ARBA" id="ARBA00022741"/>
    </source>
</evidence>
<evidence type="ECO:0000256" key="13">
    <source>
        <dbReference type="PIRSR" id="PIRSR001529-1"/>
    </source>
</evidence>
<dbReference type="RefSeq" id="WP_254268151.1">
    <property type="nucleotide sequence ID" value="NZ_CP100400.1"/>
</dbReference>
<evidence type="ECO:0000256" key="14">
    <source>
        <dbReference type="PIRSR" id="PIRSR001529-2"/>
    </source>
</evidence>
<gene>
    <name evidence="12 17" type="primary">serS</name>
    <name evidence="17" type="ORF">ACFO9K_18410</name>
</gene>
<keyword evidence="4 12" id="KW-0963">Cytoplasm</keyword>
<evidence type="ECO:0000256" key="2">
    <source>
        <dbReference type="ARBA" id="ARBA00005045"/>
    </source>
</evidence>
<feature type="binding site" evidence="13">
    <location>
        <position position="233"/>
    </location>
    <ligand>
        <name>L-serine</name>
        <dbReference type="ChEBI" id="CHEBI:33384"/>
    </ligand>
</feature>
<comment type="catalytic activity">
    <reaction evidence="10 12">
        <text>tRNA(Sec) + L-serine + ATP = L-seryl-tRNA(Sec) + AMP + diphosphate + H(+)</text>
        <dbReference type="Rhea" id="RHEA:42580"/>
        <dbReference type="Rhea" id="RHEA-COMP:9742"/>
        <dbReference type="Rhea" id="RHEA-COMP:10128"/>
        <dbReference type="ChEBI" id="CHEBI:15378"/>
        <dbReference type="ChEBI" id="CHEBI:30616"/>
        <dbReference type="ChEBI" id="CHEBI:33019"/>
        <dbReference type="ChEBI" id="CHEBI:33384"/>
        <dbReference type="ChEBI" id="CHEBI:78442"/>
        <dbReference type="ChEBI" id="CHEBI:78533"/>
        <dbReference type="ChEBI" id="CHEBI:456215"/>
        <dbReference type="EC" id="6.1.1.11"/>
    </reaction>
</comment>
<evidence type="ECO:0000256" key="11">
    <source>
        <dbReference type="ARBA" id="ARBA00048823"/>
    </source>
</evidence>
<keyword evidence="5 12" id="KW-0436">Ligase</keyword>
<evidence type="ECO:0000313" key="18">
    <source>
        <dbReference type="Proteomes" id="UP001595945"/>
    </source>
</evidence>
<evidence type="ECO:0000256" key="9">
    <source>
        <dbReference type="ARBA" id="ARBA00023146"/>
    </source>
</evidence>
<comment type="similarity">
    <text evidence="3 12">Belongs to the class-II aminoacyl-tRNA synthetase family. Type-1 seryl-tRNA synthetase subfamily.</text>
</comment>
<dbReference type="SUPFAM" id="SSF46589">
    <property type="entry name" value="tRNA-binding arm"/>
    <property type="match status" value="1"/>
</dbReference>
<evidence type="ECO:0000256" key="8">
    <source>
        <dbReference type="ARBA" id="ARBA00022917"/>
    </source>
</evidence>
<comment type="function">
    <text evidence="12">Catalyzes the attachment of serine to tRNA(Ser). Is also able to aminoacylate tRNA(Sec) with serine, to form the misacylated tRNA L-seryl-tRNA(Sec), which will be further converted into selenocysteinyl-tRNA(Sec).</text>
</comment>
<reference evidence="17 18" key="1">
    <citation type="journal article" date="2019" name="Int. J. Syst. Evol. Microbiol.">
        <title>The Global Catalogue of Microorganisms (GCM) 10K type strain sequencing project: providing services to taxonomists for standard genome sequencing and annotation.</title>
        <authorList>
            <consortium name="The Broad Institute Genomics Platform"/>
            <consortium name="The Broad Institute Genome Sequencing Center for Infectious Disease"/>
            <person name="Wu L."/>
            <person name="Ma J."/>
        </authorList>
    </citation>
    <scope>NUCLEOTIDE SEQUENCE [LARGE SCALE GENOMIC DNA]</scope>
    <source>
        <strain evidence="17 18">XZYJ18</strain>
    </source>
</reference>
<dbReference type="PANTHER" id="PTHR43697:SF1">
    <property type="entry name" value="SERINE--TRNA LIGASE"/>
    <property type="match status" value="1"/>
</dbReference>
<keyword evidence="6 12" id="KW-0547">Nucleotide-binding</keyword>
<evidence type="ECO:0000256" key="5">
    <source>
        <dbReference type="ARBA" id="ARBA00022598"/>
    </source>
</evidence>
<feature type="domain" description="Aminoacyl-transfer RNA synthetases class-II family profile" evidence="16">
    <location>
        <begin position="142"/>
        <end position="421"/>
    </location>
</feature>
<comment type="subunit">
    <text evidence="12">Homodimer. The tRNA molecule binds across the dimer.</text>
</comment>
<keyword evidence="8 12" id="KW-0648">Protein biosynthesis</keyword>
<comment type="pathway">
    <text evidence="2 12">Aminoacyl-tRNA biosynthesis; selenocysteinyl-tRNA(Sec) biosynthesis; L-seryl-tRNA(Sec) from L-serine and tRNA(Sec): step 1/1.</text>
</comment>
<dbReference type="SUPFAM" id="SSF55681">
    <property type="entry name" value="Class II aaRS and biotin synthetases"/>
    <property type="match status" value="1"/>
</dbReference>
<dbReference type="GO" id="GO:0004828">
    <property type="term" value="F:serine-tRNA ligase activity"/>
    <property type="evidence" value="ECO:0007669"/>
    <property type="project" value="UniProtKB-UniRule"/>
</dbReference>
<evidence type="ECO:0000256" key="3">
    <source>
        <dbReference type="ARBA" id="ARBA00010728"/>
    </source>
</evidence>
<evidence type="ECO:0000256" key="7">
    <source>
        <dbReference type="ARBA" id="ARBA00022840"/>
    </source>
</evidence>
<feature type="binding site" evidence="14">
    <location>
        <begin position="280"/>
        <end position="283"/>
    </location>
    <ligand>
        <name>ATP</name>
        <dbReference type="ChEBI" id="CHEBI:30616"/>
    </ligand>
</feature>
<dbReference type="InterPro" id="IPR002317">
    <property type="entry name" value="Ser-tRNA-ligase_type_1"/>
</dbReference>
<evidence type="ECO:0000256" key="12">
    <source>
        <dbReference type="HAMAP-Rule" id="MF_00176"/>
    </source>
</evidence>
<dbReference type="Proteomes" id="UP001595945">
    <property type="component" value="Unassembled WGS sequence"/>
</dbReference>
<dbReference type="InterPro" id="IPR010978">
    <property type="entry name" value="tRNA-bd_arm"/>
</dbReference>
<dbReference type="GO" id="GO:0005524">
    <property type="term" value="F:ATP binding"/>
    <property type="evidence" value="ECO:0007669"/>
    <property type="project" value="UniProtKB-UniRule"/>
</dbReference>
<dbReference type="CDD" id="cd00770">
    <property type="entry name" value="SerRS_core"/>
    <property type="match status" value="1"/>
</dbReference>
<dbReference type="Pfam" id="PF02403">
    <property type="entry name" value="Seryl_tRNA_N"/>
    <property type="match status" value="1"/>
</dbReference>
<dbReference type="AlphaFoldDB" id="A0ABD5Q6U2"/>
<keyword evidence="9 12" id="KW-0030">Aminoacyl-tRNA synthetase</keyword>
<dbReference type="GO" id="GO:0006434">
    <property type="term" value="P:seryl-tRNA aminoacylation"/>
    <property type="evidence" value="ECO:0007669"/>
    <property type="project" value="UniProtKB-UniRule"/>
</dbReference>
<dbReference type="GeneID" id="73046673"/>
<dbReference type="InterPro" id="IPR006195">
    <property type="entry name" value="aa-tRNA-synth_II"/>
</dbReference>
<comment type="catalytic activity">
    <reaction evidence="11 12">
        <text>tRNA(Ser) + L-serine + ATP = L-seryl-tRNA(Ser) + AMP + diphosphate + H(+)</text>
        <dbReference type="Rhea" id="RHEA:12292"/>
        <dbReference type="Rhea" id="RHEA-COMP:9669"/>
        <dbReference type="Rhea" id="RHEA-COMP:9703"/>
        <dbReference type="ChEBI" id="CHEBI:15378"/>
        <dbReference type="ChEBI" id="CHEBI:30616"/>
        <dbReference type="ChEBI" id="CHEBI:33019"/>
        <dbReference type="ChEBI" id="CHEBI:33384"/>
        <dbReference type="ChEBI" id="CHEBI:78442"/>
        <dbReference type="ChEBI" id="CHEBI:78533"/>
        <dbReference type="ChEBI" id="CHEBI:456215"/>
        <dbReference type="EC" id="6.1.1.11"/>
    </reaction>
</comment>
<dbReference type="PANTHER" id="PTHR43697">
    <property type="entry name" value="SERYL-TRNA SYNTHETASE"/>
    <property type="match status" value="1"/>
</dbReference>
<evidence type="ECO:0000256" key="10">
    <source>
        <dbReference type="ARBA" id="ARBA00047929"/>
    </source>
</evidence>
<dbReference type="GO" id="GO:0016260">
    <property type="term" value="P:selenocysteine biosynthetic process"/>
    <property type="evidence" value="ECO:0007669"/>
    <property type="project" value="UniProtKB-UniRule"/>
</dbReference>
<organism evidence="17 18">
    <name type="scientific">Halorussus aquaticus</name>
    <dbReference type="NCBI Taxonomy" id="2953748"/>
    <lineage>
        <taxon>Archaea</taxon>
        <taxon>Methanobacteriati</taxon>
        <taxon>Methanobacteriota</taxon>
        <taxon>Stenosarchaea group</taxon>
        <taxon>Halobacteria</taxon>
        <taxon>Halobacteriales</taxon>
        <taxon>Haladaptataceae</taxon>
        <taxon>Halorussus</taxon>
    </lineage>
</organism>
<evidence type="ECO:0000259" key="16">
    <source>
        <dbReference type="PROSITE" id="PS50862"/>
    </source>
</evidence>
<comment type="domain">
    <text evidence="12">Consists of two distinct domains, a catalytic core and a N-terminal extension that is involved in tRNA binding.</text>
</comment>
<dbReference type="InterPro" id="IPR015866">
    <property type="entry name" value="Ser-tRNA-synth_1_N"/>
</dbReference>
<dbReference type="Gene3D" id="3.30.930.10">
    <property type="entry name" value="Bira Bifunctional Protein, Domain 2"/>
    <property type="match status" value="1"/>
</dbReference>
<proteinExistence type="inferred from homology"/>
<dbReference type="Pfam" id="PF00587">
    <property type="entry name" value="tRNA-synt_2b"/>
    <property type="match status" value="1"/>
</dbReference>
<keyword evidence="7 12" id="KW-0067">ATP-binding</keyword>
<dbReference type="NCBIfam" id="TIGR00414">
    <property type="entry name" value="serS"/>
    <property type="match status" value="1"/>
</dbReference>
<evidence type="ECO:0000256" key="1">
    <source>
        <dbReference type="ARBA" id="ARBA00004496"/>
    </source>
</evidence>
<dbReference type="InterPro" id="IPR045864">
    <property type="entry name" value="aa-tRNA-synth_II/BPL/LPL"/>
</dbReference>
<feature type="binding site" evidence="12">
    <location>
        <position position="396"/>
    </location>
    <ligand>
        <name>L-serine</name>
        <dbReference type="ChEBI" id="CHEBI:33384"/>
    </ligand>
</feature>
<dbReference type="InterPro" id="IPR042103">
    <property type="entry name" value="SerRS_1_N_sf"/>
</dbReference>
<comment type="caution">
    <text evidence="12">Lacks conserved residue(s) required for the propagation of feature annotation.</text>
</comment>
<name>A0ABD5Q6U2_9EURY</name>
<protein>
    <recommendedName>
        <fullName evidence="12">Serine--tRNA ligase</fullName>
        <ecNumber evidence="12">6.1.1.11</ecNumber>
    </recommendedName>
    <alternativeName>
        <fullName evidence="12">Seryl-tRNA synthetase</fullName>
        <shortName evidence="12">SerRS</shortName>
    </alternativeName>
    <alternativeName>
        <fullName evidence="12">Seryl-tRNA(Ser/Sec) synthetase</fullName>
    </alternativeName>
</protein>
<dbReference type="HAMAP" id="MF_00176">
    <property type="entry name" value="Ser_tRNA_synth_type1"/>
    <property type="match status" value="1"/>
</dbReference>
<keyword evidence="18" id="KW-1185">Reference proteome</keyword>
<feature type="binding site" evidence="12">
    <location>
        <position position="280"/>
    </location>
    <ligand>
        <name>ATP</name>
        <dbReference type="ChEBI" id="CHEBI:30616"/>
    </ligand>
</feature>
<dbReference type="InterPro" id="IPR002314">
    <property type="entry name" value="aa-tRNA-synt_IIb"/>
</dbReference>
<feature type="binding site" evidence="13">
    <location>
        <position position="394"/>
    </location>
    <ligand>
        <name>L-serine</name>
        <dbReference type="ChEBI" id="CHEBI:33384"/>
    </ligand>
</feature>
<dbReference type="PROSITE" id="PS50862">
    <property type="entry name" value="AA_TRNA_LIGASE_II"/>
    <property type="match status" value="1"/>
</dbReference>
<evidence type="ECO:0000313" key="17">
    <source>
        <dbReference type="EMBL" id="MFC4826231.1"/>
    </source>
</evidence>
<comment type="caution">
    <text evidence="17">The sequence shown here is derived from an EMBL/GenBank/DDBJ whole genome shotgun (WGS) entry which is preliminary data.</text>
</comment>
<dbReference type="Gene3D" id="1.10.287.40">
    <property type="entry name" value="Serine-tRNA synthetase, tRNA binding domain"/>
    <property type="match status" value="1"/>
</dbReference>
<feature type="binding site" evidence="12 14">
    <location>
        <begin position="264"/>
        <end position="266"/>
    </location>
    <ligand>
        <name>ATP</name>
        <dbReference type="ChEBI" id="CHEBI:30616"/>
    </ligand>
</feature>
<dbReference type="GO" id="GO:0005737">
    <property type="term" value="C:cytoplasm"/>
    <property type="evidence" value="ECO:0007669"/>
    <property type="project" value="UniProtKB-SubCell"/>
</dbReference>
<dbReference type="EC" id="6.1.1.11" evidence="12"/>
<sequence length="451" mass="51404">MLDRNYIRDNPEEVREGLRVRGADVDLDAILEKDEEWRDLKARGDDLRHERNQVSDEIGELKQAGKHDEADEAIERSQELKAEIEEVEERAAELEEELEEALLRVPQVPHESVPEGDDEDDNVETRREGFDDLRDLPEEVTPHYDLGEELDIIDEARAAKTTGSGYYFLKGEGSQLEHALMQFMMDVHREQGYQDVFPPIPVNSESMTGTGQLPKFDEDAYKIEGEDLWLCPTAEVPVTNMYADDILLKDDLPLKHQAYTPNFRREAGEHGTETRGIVRVHQFNKVEMVNFVEPDESYDRLHELLDEAEEVLRRLGLPYRVLELCTGDLGFKAAKQIDLEVWAPGDDMEDGPERGGRWLEVSTASNFEAFQARRAGLRYRPERHESTEYLHTLNASGLALPRVMVAILEYYQNDDGTVTVPEALRPYMGDKEVIEGHEPVGESALGAGEKD</sequence>
<dbReference type="PRINTS" id="PR00981">
    <property type="entry name" value="TRNASYNTHSER"/>
</dbReference>
<feature type="binding site" evidence="12 13">
    <location>
        <position position="287"/>
    </location>
    <ligand>
        <name>L-serine</name>
        <dbReference type="ChEBI" id="CHEBI:33384"/>
    </ligand>
</feature>
<evidence type="ECO:0000256" key="15">
    <source>
        <dbReference type="SAM" id="MobiDB-lite"/>
    </source>
</evidence>
<feature type="binding site" evidence="12">
    <location>
        <begin position="233"/>
        <end position="235"/>
    </location>
    <ligand>
        <name>L-serine</name>
        <dbReference type="ChEBI" id="CHEBI:33384"/>
    </ligand>
</feature>
<comment type="subcellular location">
    <subcellularLocation>
        <location evidence="1 12">Cytoplasm</location>
    </subcellularLocation>
</comment>